<sequence length="159" mass="17513">MLKWILLMKSSDPVLSFRNKKLTTKQFILYQIMILLAGLIFVGGLHYILNIQYQKPKGLFVAGPVTTPPKSLKIDLDQPDQDSLTHSPSVVISGKTGPANLVLISTETKDLVIESKPDGSFSTVLGLDEGVNKINVTVFDSTGDSRSVERTAYYSKEKL</sequence>
<gene>
    <name evidence="2" type="ORF">A2867_01830</name>
</gene>
<dbReference type="Pfam" id="PF09136">
    <property type="entry name" value="Glucodextran_B"/>
    <property type="match status" value="1"/>
</dbReference>
<evidence type="ECO:0008006" key="4">
    <source>
        <dbReference type="Google" id="ProtNLM"/>
    </source>
</evidence>
<keyword evidence="1" id="KW-0812">Transmembrane</keyword>
<keyword evidence="1" id="KW-0472">Membrane</keyword>
<dbReference type="Gene3D" id="2.60.40.10">
    <property type="entry name" value="Immunoglobulins"/>
    <property type="match status" value="1"/>
</dbReference>
<dbReference type="Proteomes" id="UP000177555">
    <property type="component" value="Unassembled WGS sequence"/>
</dbReference>
<feature type="transmembrane region" description="Helical" evidence="1">
    <location>
        <begin position="27"/>
        <end position="49"/>
    </location>
</feature>
<evidence type="ECO:0000313" key="3">
    <source>
        <dbReference type="Proteomes" id="UP000177555"/>
    </source>
</evidence>
<dbReference type="AlphaFoldDB" id="A0A1F5JGZ1"/>
<accession>A0A1F5JGZ1</accession>
<evidence type="ECO:0000313" key="2">
    <source>
        <dbReference type="EMBL" id="OGE27818.1"/>
    </source>
</evidence>
<reference evidence="2 3" key="1">
    <citation type="journal article" date="2016" name="Nat. Commun.">
        <title>Thousands of microbial genomes shed light on interconnected biogeochemical processes in an aquifer system.</title>
        <authorList>
            <person name="Anantharaman K."/>
            <person name="Brown C.T."/>
            <person name="Hug L.A."/>
            <person name="Sharon I."/>
            <person name="Castelle C.J."/>
            <person name="Probst A.J."/>
            <person name="Thomas B.C."/>
            <person name="Singh A."/>
            <person name="Wilkins M.J."/>
            <person name="Karaoz U."/>
            <person name="Brodie E.L."/>
            <person name="Williams K.H."/>
            <person name="Hubbard S.S."/>
            <person name="Banfield J.F."/>
        </authorList>
    </citation>
    <scope>NUCLEOTIDE SEQUENCE [LARGE SCALE GENOMIC DNA]</scope>
</reference>
<evidence type="ECO:0000256" key="1">
    <source>
        <dbReference type="SAM" id="Phobius"/>
    </source>
</evidence>
<organism evidence="2 3">
    <name type="scientific">Candidatus Daviesbacteria bacterium RIFCSPHIGHO2_01_FULL_40_11</name>
    <dbReference type="NCBI Taxonomy" id="1797762"/>
    <lineage>
        <taxon>Bacteria</taxon>
        <taxon>Candidatus Daviesiibacteriota</taxon>
    </lineage>
</organism>
<name>A0A1F5JGZ1_9BACT</name>
<dbReference type="InterPro" id="IPR013783">
    <property type="entry name" value="Ig-like_fold"/>
</dbReference>
<keyword evidence="1" id="KW-1133">Transmembrane helix</keyword>
<comment type="caution">
    <text evidence="2">The sequence shown here is derived from an EMBL/GenBank/DDBJ whole genome shotgun (WGS) entry which is preliminary data.</text>
</comment>
<proteinExistence type="predicted"/>
<protein>
    <recommendedName>
        <fullName evidence="4">Bacterial Ig-like domain-containing protein</fullName>
    </recommendedName>
</protein>
<dbReference type="EMBL" id="MFCP01000028">
    <property type="protein sequence ID" value="OGE27818.1"/>
    <property type="molecule type" value="Genomic_DNA"/>
</dbReference>